<comment type="caution">
    <text evidence="1">The sequence shown here is derived from an EMBL/GenBank/DDBJ whole genome shotgun (WGS) entry which is preliminary data.</text>
</comment>
<dbReference type="EMBL" id="LAZR01031404">
    <property type="protein sequence ID" value="KKL53851.1"/>
    <property type="molecule type" value="Genomic_DNA"/>
</dbReference>
<accession>A0A0F9DJ64</accession>
<dbReference type="AlphaFoldDB" id="A0A0F9DJ64"/>
<gene>
    <name evidence="1" type="ORF">LCGC14_2271260</name>
</gene>
<protein>
    <recommendedName>
        <fullName evidence="2">Glutamine amidotransferase type-2 domain-containing protein</fullName>
    </recommendedName>
</protein>
<evidence type="ECO:0008006" key="2">
    <source>
        <dbReference type="Google" id="ProtNLM"/>
    </source>
</evidence>
<evidence type="ECO:0000313" key="1">
    <source>
        <dbReference type="EMBL" id="KKL53851.1"/>
    </source>
</evidence>
<name>A0A0F9DJ64_9ZZZZ</name>
<feature type="non-terminal residue" evidence="1">
    <location>
        <position position="33"/>
    </location>
</feature>
<proteinExistence type="predicted"/>
<organism evidence="1">
    <name type="scientific">marine sediment metagenome</name>
    <dbReference type="NCBI Taxonomy" id="412755"/>
    <lineage>
        <taxon>unclassified sequences</taxon>
        <taxon>metagenomes</taxon>
        <taxon>ecological metagenomes</taxon>
    </lineage>
</organism>
<reference evidence="1" key="1">
    <citation type="journal article" date="2015" name="Nature">
        <title>Complex archaea that bridge the gap between prokaryotes and eukaryotes.</title>
        <authorList>
            <person name="Spang A."/>
            <person name="Saw J.H."/>
            <person name="Jorgensen S.L."/>
            <person name="Zaremba-Niedzwiedzka K."/>
            <person name="Martijn J."/>
            <person name="Lind A.E."/>
            <person name="van Eijk R."/>
            <person name="Schleper C."/>
            <person name="Guy L."/>
            <person name="Ettema T.J."/>
        </authorList>
    </citation>
    <scope>NUCLEOTIDE SEQUENCE</scope>
</reference>
<sequence length="33" mass="3587">MCRLSAITSKEYFSPLENIAALETMKEGHDGSG</sequence>